<name>A0AAJ7S1W9_9HYME</name>
<feature type="region of interest" description="Disordered" evidence="2">
    <location>
        <begin position="287"/>
        <end position="308"/>
    </location>
</feature>
<dbReference type="InterPro" id="IPR036875">
    <property type="entry name" value="Znf_CCHC_sf"/>
</dbReference>
<dbReference type="KEGG" id="ccal:113464422"/>
<dbReference type="Proteomes" id="UP000694925">
    <property type="component" value="Unplaced"/>
</dbReference>
<gene>
    <name evidence="5" type="primary">LOC113464422</name>
</gene>
<feature type="non-terminal residue" evidence="5">
    <location>
        <position position="1"/>
    </location>
</feature>
<keyword evidence="1" id="KW-0862">Zinc</keyword>
<dbReference type="GeneID" id="113464422"/>
<evidence type="ECO:0000256" key="1">
    <source>
        <dbReference type="PROSITE-ProRule" id="PRU00047"/>
    </source>
</evidence>
<feature type="region of interest" description="Disordered" evidence="2">
    <location>
        <begin position="239"/>
        <end position="261"/>
    </location>
</feature>
<dbReference type="Gene3D" id="4.10.60.10">
    <property type="entry name" value="Zinc finger, CCHC-type"/>
    <property type="match status" value="1"/>
</dbReference>
<evidence type="ECO:0000313" key="5">
    <source>
        <dbReference type="RefSeq" id="XP_026669869.1"/>
    </source>
</evidence>
<evidence type="ECO:0000259" key="3">
    <source>
        <dbReference type="PROSITE" id="PS50158"/>
    </source>
</evidence>
<protein>
    <submittedName>
        <fullName evidence="5">Uncharacterized protein LOC113464422</fullName>
    </submittedName>
</protein>
<keyword evidence="1" id="KW-0863">Zinc-finger</keyword>
<dbReference type="GO" id="GO:0008270">
    <property type="term" value="F:zinc ion binding"/>
    <property type="evidence" value="ECO:0007669"/>
    <property type="project" value="UniProtKB-KW"/>
</dbReference>
<sequence length="308" mass="35508">DTAATGESDIAKLTGVLSTIIKTGSGNANRYINEKVLPDFDPGKKVLSATEWLNRVDTYAFMYEWNDTHKLYLAQLKLQGTAKKWFDGLQYPPMTWEAFRVAIVRQFSGEESFGKLFELANNYTNSSDQNLLDYSFEKVKRLNKLNLDIPELKMVDFVVHGIQDDHIRMNLRTAKNRSLPELNQCLETLTIEKLKETKNPKETKDRRKYVGYDVLKNKNSQFLRDKCYRCGEKGHKQINCPKSEEHESESQKNSSGKGKENVAKTVNIKLLKCGYCKNLGHVEKDCFKRKNKEMRESEKGKNRDDKSA</sequence>
<dbReference type="GO" id="GO:0003676">
    <property type="term" value="F:nucleic acid binding"/>
    <property type="evidence" value="ECO:0007669"/>
    <property type="project" value="InterPro"/>
</dbReference>
<evidence type="ECO:0000256" key="2">
    <source>
        <dbReference type="SAM" id="MobiDB-lite"/>
    </source>
</evidence>
<accession>A0AAJ7S1W9</accession>
<organism evidence="4 5">
    <name type="scientific">Ceratina calcarata</name>
    <dbReference type="NCBI Taxonomy" id="156304"/>
    <lineage>
        <taxon>Eukaryota</taxon>
        <taxon>Metazoa</taxon>
        <taxon>Ecdysozoa</taxon>
        <taxon>Arthropoda</taxon>
        <taxon>Hexapoda</taxon>
        <taxon>Insecta</taxon>
        <taxon>Pterygota</taxon>
        <taxon>Neoptera</taxon>
        <taxon>Endopterygota</taxon>
        <taxon>Hymenoptera</taxon>
        <taxon>Apocrita</taxon>
        <taxon>Aculeata</taxon>
        <taxon>Apoidea</taxon>
        <taxon>Anthophila</taxon>
        <taxon>Apidae</taxon>
        <taxon>Ceratina</taxon>
        <taxon>Zadontomerus</taxon>
    </lineage>
</organism>
<dbReference type="Pfam" id="PF00098">
    <property type="entry name" value="zf-CCHC"/>
    <property type="match status" value="1"/>
</dbReference>
<dbReference type="SUPFAM" id="SSF57756">
    <property type="entry name" value="Retrovirus zinc finger-like domains"/>
    <property type="match status" value="1"/>
</dbReference>
<feature type="domain" description="CCHC-type" evidence="3">
    <location>
        <begin position="226"/>
        <end position="242"/>
    </location>
</feature>
<dbReference type="InterPro" id="IPR001878">
    <property type="entry name" value="Znf_CCHC"/>
</dbReference>
<proteinExistence type="predicted"/>
<dbReference type="PROSITE" id="PS50158">
    <property type="entry name" value="ZF_CCHC"/>
    <property type="match status" value="1"/>
</dbReference>
<dbReference type="RefSeq" id="XP_026669869.1">
    <property type="nucleotide sequence ID" value="XM_026814068.1"/>
</dbReference>
<dbReference type="AlphaFoldDB" id="A0AAJ7S1W9"/>
<evidence type="ECO:0000313" key="4">
    <source>
        <dbReference type="Proteomes" id="UP000694925"/>
    </source>
</evidence>
<reference evidence="5" key="1">
    <citation type="submission" date="2025-08" db="UniProtKB">
        <authorList>
            <consortium name="RefSeq"/>
        </authorList>
    </citation>
    <scope>IDENTIFICATION</scope>
    <source>
        <tissue evidence="5">Whole body</tissue>
    </source>
</reference>
<keyword evidence="4" id="KW-1185">Reference proteome</keyword>
<keyword evidence="1" id="KW-0479">Metal-binding</keyword>
<dbReference type="SMART" id="SM00343">
    <property type="entry name" value="ZnF_C2HC"/>
    <property type="match status" value="2"/>
</dbReference>